<reference evidence="1 2" key="1">
    <citation type="journal article" date="2021" name="Int. J. Syst. Evol. Microbiol.">
        <title>Classification of three corynebacterial strains isolated from a small paddock in North Rhine-Westphalia: proposal of &lt;i&gt;Corynebacterium kalinowskii&lt;/i&gt; sp. nov., &lt;i&gt;Corynebacterium comes&lt;/i&gt; sp. nov. and &lt;i&gt;Corynebacterium occultum&lt;/i&gt; sp. nov.</title>
        <authorList>
            <person name="Schaffert L."/>
            <person name="Ruwe M."/>
            <person name="Milse J."/>
            <person name="Hanuschka K."/>
            <person name="Ortseifen V."/>
            <person name="Droste J."/>
            <person name="Brandt D."/>
            <person name="Schl L."/>
            <person name="Kutter Y."/>
            <person name="Vinke S."/>
            <person name="Vieh P."/>
            <person name="Jacob L."/>
            <person name="L N.C."/>
            <person name="Schulte-Berndt E."/>
            <person name="Hain C."/>
            <person name="Linder M."/>
            <person name="Schmidt P."/>
            <person name="Wollenschl L."/>
            <person name="Luttermann T."/>
            <person name="Thieme E."/>
            <person name="Hassa J."/>
            <person name="Haak M."/>
            <person name="Wittchen M."/>
            <person name="Mentz A."/>
            <person name="Persicke M."/>
            <person name="Busche T."/>
            <person name="R C."/>
        </authorList>
    </citation>
    <scope>NUCLEOTIDE SEQUENCE [LARGE SCALE GENOMIC DNA]</scope>
    <source>
        <strain evidence="1 2">2019</strain>
    </source>
</reference>
<gene>
    <name evidence="1" type="ORF">CETAM_09225</name>
</gene>
<dbReference type="KEGG" id="ccoe:CETAM_09225"/>
<accession>A0A6B8WEH0</accession>
<dbReference type="AlphaFoldDB" id="A0A6B8WEH0"/>
<name>A0A6B8WEH0_9CORY</name>
<proteinExistence type="predicted"/>
<keyword evidence="2" id="KW-1185">Reference proteome</keyword>
<evidence type="ECO:0000313" key="2">
    <source>
        <dbReference type="Proteomes" id="UP000425178"/>
    </source>
</evidence>
<protein>
    <submittedName>
        <fullName evidence="1">Uncharacterized protein</fullName>
    </submittedName>
</protein>
<dbReference type="EMBL" id="CP046453">
    <property type="protein sequence ID" value="QGU05098.1"/>
    <property type="molecule type" value="Genomic_DNA"/>
</dbReference>
<evidence type="ECO:0000313" key="1">
    <source>
        <dbReference type="EMBL" id="QGU05098.1"/>
    </source>
</evidence>
<sequence>MFDLLEAIAAMLTNQDYLPGWRVLGVEEDHPLIILLLSLRQA</sequence>
<dbReference type="Proteomes" id="UP000425178">
    <property type="component" value="Chromosome"/>
</dbReference>
<organism evidence="1 2">
    <name type="scientific">Corynebacterium comes</name>
    <dbReference type="NCBI Taxonomy" id="2675218"/>
    <lineage>
        <taxon>Bacteria</taxon>
        <taxon>Bacillati</taxon>
        <taxon>Actinomycetota</taxon>
        <taxon>Actinomycetes</taxon>
        <taxon>Mycobacteriales</taxon>
        <taxon>Corynebacteriaceae</taxon>
        <taxon>Corynebacterium</taxon>
    </lineage>
</organism>
<dbReference type="RefSeq" id="WP_269076374.1">
    <property type="nucleotide sequence ID" value="NZ_CP046453.1"/>
</dbReference>